<organism evidence="1 2">
    <name type="scientific">Salinimicrobium marinum</name>
    <dbReference type="NCBI Taxonomy" id="680283"/>
    <lineage>
        <taxon>Bacteria</taxon>
        <taxon>Pseudomonadati</taxon>
        <taxon>Bacteroidota</taxon>
        <taxon>Flavobacteriia</taxon>
        <taxon>Flavobacteriales</taxon>
        <taxon>Flavobacteriaceae</taxon>
        <taxon>Salinimicrobium</taxon>
    </lineage>
</organism>
<dbReference type="InterPro" id="IPR025737">
    <property type="entry name" value="FApF"/>
</dbReference>
<reference evidence="1" key="1">
    <citation type="journal article" date="2014" name="Int. J. Syst. Evol. Microbiol.">
        <title>Complete genome sequence of Corynebacterium casei LMG S-19264T (=DSM 44701T), isolated from a smear-ripened cheese.</title>
        <authorList>
            <consortium name="US DOE Joint Genome Institute (JGI-PGF)"/>
            <person name="Walter F."/>
            <person name="Albersmeier A."/>
            <person name="Kalinowski J."/>
            <person name="Ruckert C."/>
        </authorList>
    </citation>
    <scope>NUCLEOTIDE SEQUENCE</scope>
    <source>
        <strain evidence="1">KCTC 12719</strain>
    </source>
</reference>
<dbReference type="Pfam" id="PF13557">
    <property type="entry name" value="Phenol_MetA_deg"/>
    <property type="match status" value="1"/>
</dbReference>
<dbReference type="AlphaFoldDB" id="A0A918SJ64"/>
<accession>A0A918SJ64</accession>
<dbReference type="Proteomes" id="UP000610456">
    <property type="component" value="Unassembled WGS sequence"/>
</dbReference>
<evidence type="ECO:0000313" key="2">
    <source>
        <dbReference type="Proteomes" id="UP000610456"/>
    </source>
</evidence>
<sequence length="261" mass="28970">MKFRILVAVLLLLGCRVYGQEPVIPEEMITDRPDETEAPNLVPKGFLQIETGGFFEEREENDILIKLTGYNTTMLRYGVLSNLELRIGGDLLGYKEELNGSTIAEISSGLTPLLVGAKIGIAEEQDLLPQIGLMLHLRLPFNAAEDYRPETTGIDFRFAFSHDLSEKSDLSYNLGAEWLDDATEATYIYTIAYGYEITDNFGVFAELYGDLPENSSAEHFFDAGFTYNLQKNLQLDAFAGTGINADQKLLLGAGISYLIPN</sequence>
<protein>
    <recommendedName>
        <fullName evidence="3">MetA-pathway of phenol degradation</fullName>
    </recommendedName>
</protein>
<comment type="caution">
    <text evidence="1">The sequence shown here is derived from an EMBL/GenBank/DDBJ whole genome shotgun (WGS) entry which is preliminary data.</text>
</comment>
<keyword evidence="2" id="KW-1185">Reference proteome</keyword>
<evidence type="ECO:0008006" key="3">
    <source>
        <dbReference type="Google" id="ProtNLM"/>
    </source>
</evidence>
<dbReference type="PROSITE" id="PS51257">
    <property type="entry name" value="PROKAR_LIPOPROTEIN"/>
    <property type="match status" value="1"/>
</dbReference>
<name>A0A918SJ64_9FLAO</name>
<reference evidence="1" key="2">
    <citation type="submission" date="2020-09" db="EMBL/GenBank/DDBJ databases">
        <authorList>
            <person name="Sun Q."/>
            <person name="Kim S."/>
        </authorList>
    </citation>
    <scope>NUCLEOTIDE SEQUENCE</scope>
    <source>
        <strain evidence="1">KCTC 12719</strain>
    </source>
</reference>
<evidence type="ECO:0000313" key="1">
    <source>
        <dbReference type="EMBL" id="GHA45684.1"/>
    </source>
</evidence>
<proteinExistence type="predicted"/>
<dbReference type="EMBL" id="BMXB01000014">
    <property type="protein sequence ID" value="GHA45684.1"/>
    <property type="molecule type" value="Genomic_DNA"/>
</dbReference>
<dbReference type="RefSeq" id="WP_189605452.1">
    <property type="nucleotide sequence ID" value="NZ_BMXB01000014.1"/>
</dbReference>
<gene>
    <name evidence="1" type="ORF">GCM10007103_28470</name>
</gene>